<dbReference type="GO" id="GO:0009279">
    <property type="term" value="C:cell outer membrane"/>
    <property type="evidence" value="ECO:0007669"/>
    <property type="project" value="UniProtKB-SubCell"/>
</dbReference>
<evidence type="ECO:0000259" key="11">
    <source>
        <dbReference type="Pfam" id="PF00593"/>
    </source>
</evidence>
<name>A0A1I6SJ08_9FLAO</name>
<keyword evidence="6 8" id="KW-0472">Membrane</keyword>
<feature type="signal peptide" evidence="10">
    <location>
        <begin position="1"/>
        <end position="25"/>
    </location>
</feature>
<evidence type="ECO:0000256" key="1">
    <source>
        <dbReference type="ARBA" id="ARBA00004571"/>
    </source>
</evidence>
<dbReference type="InterPro" id="IPR039426">
    <property type="entry name" value="TonB-dep_rcpt-like"/>
</dbReference>
<feature type="chain" id="PRO_5010329600" evidence="10">
    <location>
        <begin position="26"/>
        <end position="953"/>
    </location>
</feature>
<dbReference type="Pfam" id="PF07715">
    <property type="entry name" value="Plug"/>
    <property type="match status" value="1"/>
</dbReference>
<dbReference type="AlphaFoldDB" id="A0A1I6SJ08"/>
<dbReference type="Pfam" id="PF13715">
    <property type="entry name" value="CarbopepD_reg_2"/>
    <property type="match status" value="1"/>
</dbReference>
<evidence type="ECO:0000313" key="14">
    <source>
        <dbReference type="Proteomes" id="UP000183209"/>
    </source>
</evidence>
<accession>A0A1I6SJ08</accession>
<evidence type="ECO:0000256" key="5">
    <source>
        <dbReference type="ARBA" id="ARBA00023077"/>
    </source>
</evidence>
<evidence type="ECO:0000256" key="2">
    <source>
        <dbReference type="ARBA" id="ARBA00022448"/>
    </source>
</evidence>
<sequence>MKLINAKRLLIVTFILGLFTSHIIAQEGAVQGVIVDNYGIYVPGASIEITSLKKGTVSNQNGKFTIVNVPEGSHTILIKYLGFSDKSVEVKVDSKQTTSIVVELSPSDVVLDDVEVVGNFLGGQARALNTQKNNPNITNVVSTEQIGKFPDANVGDALKRIPGITMQVDQGEARNIIIRGLAPQLNSVTLNGSRIPSAEGDNRNVQMDLIPSDMIQTIEVNKAVTPDMDADALGGSVNLVTRSTPQDFRLSVTAGSGVNTISDKAIYNGSFILGDRSANKKFGWMISASINDNDFGSDNVEAEWTDEFEYNTGNQDADGEDILEEMEVNPYANVFEIRKYLVQRIRRSFAANVDYEFDDNNYVFLKTMYNWRDDRENRYRQESEILDGDDISQGDFIINNGNLVRFPVESKRQTKGGIDNKRSKNRRLEDQRMQNYSLGGEHLFGSLQVDWLTSYAKASEERPDERYLEYEGEYSINNEINSREPYYSPVDDADLALNNFEFGELTEEHQYTDEKDFNFFANFTLPADLFNNGDGSIKFGVKSRYKKKERDNNFYEYEPLSGLQTLADVSTQDYSDTDFTAGDKYQVGKFASSEYLGNLNLNNSSSFEREDVPDEYLTANYNVDETVYAGYIMVDQKLTNKLSLLAGVRLENTKVESVGNELTLNDDGDFEGSMEVKGESSYQNIMPGLHFKYNLNEKTILRLAWTNTLARPNYEDLVPSSEINQEDEEIIVGNADLDPTTSMNFDFMAEYYFQNVGILSGGVFYKDIDQFIYTFTYEDAATGFDVFTPLNGDNAYVYGAEVSLQRQLDFLPGFAKNFGVYLNYTYLNSNANGIRNEDGNERGDLGLPGATPNMFNGSLSYSGKRFTARLSANYSDAYLDELGGNGFEDRYYDDQFFLDFNAAYAINKNLRVYADITNITNQPLRYYQGVRNRTMQMEYYRSRINLGLKYDLF</sequence>
<dbReference type="InterPro" id="IPR008969">
    <property type="entry name" value="CarboxyPept-like_regulatory"/>
</dbReference>
<dbReference type="PROSITE" id="PS52016">
    <property type="entry name" value="TONB_DEPENDENT_REC_3"/>
    <property type="match status" value="1"/>
</dbReference>
<keyword evidence="13" id="KW-0675">Receptor</keyword>
<dbReference type="Gene3D" id="2.40.170.20">
    <property type="entry name" value="TonB-dependent receptor, beta-barrel domain"/>
    <property type="match status" value="1"/>
</dbReference>
<dbReference type="SUPFAM" id="SSF49464">
    <property type="entry name" value="Carboxypeptidase regulatory domain-like"/>
    <property type="match status" value="1"/>
</dbReference>
<dbReference type="InterPro" id="IPR000531">
    <property type="entry name" value="Beta-barrel_TonB"/>
</dbReference>
<keyword evidence="10" id="KW-0732">Signal</keyword>
<evidence type="ECO:0000256" key="10">
    <source>
        <dbReference type="SAM" id="SignalP"/>
    </source>
</evidence>
<protein>
    <submittedName>
        <fullName evidence="13">TonB-dependent receptor</fullName>
    </submittedName>
</protein>
<proteinExistence type="inferred from homology"/>
<organism evidence="13 14">
    <name type="scientific">Zhouia amylolytica</name>
    <dbReference type="NCBI Taxonomy" id="376730"/>
    <lineage>
        <taxon>Bacteria</taxon>
        <taxon>Pseudomonadati</taxon>
        <taxon>Bacteroidota</taxon>
        <taxon>Flavobacteriia</taxon>
        <taxon>Flavobacteriales</taxon>
        <taxon>Flavobacteriaceae</taxon>
        <taxon>Zhouia</taxon>
    </lineage>
</organism>
<dbReference type="Gene3D" id="2.60.40.1120">
    <property type="entry name" value="Carboxypeptidase-like, regulatory domain"/>
    <property type="match status" value="1"/>
</dbReference>
<dbReference type="RefSeq" id="WP_083425890.1">
    <property type="nucleotide sequence ID" value="NZ_FPAG01000004.1"/>
</dbReference>
<dbReference type="InterPro" id="IPR012910">
    <property type="entry name" value="Plug_dom"/>
</dbReference>
<comment type="similarity">
    <text evidence="8 9">Belongs to the TonB-dependent receptor family.</text>
</comment>
<evidence type="ECO:0000256" key="7">
    <source>
        <dbReference type="ARBA" id="ARBA00023237"/>
    </source>
</evidence>
<evidence type="ECO:0000256" key="3">
    <source>
        <dbReference type="ARBA" id="ARBA00022452"/>
    </source>
</evidence>
<evidence type="ECO:0000259" key="12">
    <source>
        <dbReference type="Pfam" id="PF07715"/>
    </source>
</evidence>
<dbReference type="InterPro" id="IPR037066">
    <property type="entry name" value="Plug_dom_sf"/>
</dbReference>
<evidence type="ECO:0000256" key="8">
    <source>
        <dbReference type="PROSITE-ProRule" id="PRU01360"/>
    </source>
</evidence>
<evidence type="ECO:0000313" key="13">
    <source>
        <dbReference type="EMBL" id="SFS76909.1"/>
    </source>
</evidence>
<feature type="domain" description="TonB-dependent receptor plug" evidence="12">
    <location>
        <begin position="131"/>
        <end position="235"/>
    </location>
</feature>
<dbReference type="OrthoDB" id="1122665at2"/>
<dbReference type="Gene3D" id="2.170.130.10">
    <property type="entry name" value="TonB-dependent receptor, plug domain"/>
    <property type="match status" value="1"/>
</dbReference>
<keyword evidence="3 8" id="KW-1134">Transmembrane beta strand</keyword>
<dbReference type="Pfam" id="PF00593">
    <property type="entry name" value="TonB_dep_Rec_b-barrel"/>
    <property type="match status" value="1"/>
</dbReference>
<keyword evidence="2 8" id="KW-0813">Transport</keyword>
<keyword evidence="5 9" id="KW-0798">TonB box</keyword>
<gene>
    <name evidence="13" type="ORF">SAMN04487906_1642</name>
</gene>
<keyword evidence="7 8" id="KW-0998">Cell outer membrane</keyword>
<feature type="domain" description="TonB-dependent receptor-like beta-barrel" evidence="11">
    <location>
        <begin position="483"/>
        <end position="919"/>
    </location>
</feature>
<dbReference type="EMBL" id="FPAG01000004">
    <property type="protein sequence ID" value="SFS76909.1"/>
    <property type="molecule type" value="Genomic_DNA"/>
</dbReference>
<dbReference type="PANTHER" id="PTHR40980:SF4">
    <property type="entry name" value="TONB-DEPENDENT RECEPTOR-LIKE BETA-BARREL DOMAIN-CONTAINING PROTEIN"/>
    <property type="match status" value="1"/>
</dbReference>
<dbReference type="CDD" id="cd01347">
    <property type="entry name" value="ligand_gated_channel"/>
    <property type="match status" value="1"/>
</dbReference>
<dbReference type="Proteomes" id="UP000183209">
    <property type="component" value="Unassembled WGS sequence"/>
</dbReference>
<dbReference type="NCBIfam" id="TIGR01782">
    <property type="entry name" value="TonB-Xanth-Caul"/>
    <property type="match status" value="1"/>
</dbReference>
<evidence type="ECO:0000256" key="4">
    <source>
        <dbReference type="ARBA" id="ARBA00022692"/>
    </source>
</evidence>
<dbReference type="InterPro" id="IPR010104">
    <property type="entry name" value="TonB_rcpt_bac"/>
</dbReference>
<dbReference type="PANTHER" id="PTHR40980">
    <property type="entry name" value="PLUG DOMAIN-CONTAINING PROTEIN"/>
    <property type="match status" value="1"/>
</dbReference>
<keyword evidence="4 8" id="KW-0812">Transmembrane</keyword>
<evidence type="ECO:0000256" key="6">
    <source>
        <dbReference type="ARBA" id="ARBA00023136"/>
    </source>
</evidence>
<comment type="subcellular location">
    <subcellularLocation>
        <location evidence="1 8">Cell outer membrane</location>
        <topology evidence="1 8">Multi-pass membrane protein</topology>
    </subcellularLocation>
</comment>
<dbReference type="SUPFAM" id="SSF56935">
    <property type="entry name" value="Porins"/>
    <property type="match status" value="1"/>
</dbReference>
<evidence type="ECO:0000256" key="9">
    <source>
        <dbReference type="RuleBase" id="RU003357"/>
    </source>
</evidence>
<reference evidence="13 14" key="1">
    <citation type="submission" date="2016-10" db="EMBL/GenBank/DDBJ databases">
        <authorList>
            <person name="de Groot N.N."/>
        </authorList>
    </citation>
    <scope>NUCLEOTIDE SEQUENCE [LARGE SCALE GENOMIC DNA]</scope>
    <source>
        <strain evidence="13 14">CGMCC 1.6114</strain>
    </source>
</reference>
<dbReference type="InterPro" id="IPR036942">
    <property type="entry name" value="Beta-barrel_TonB_sf"/>
</dbReference>